<keyword evidence="1" id="KW-1133">Transmembrane helix</keyword>
<reference evidence="2 3" key="1">
    <citation type="submission" date="2024-02" db="EMBL/GenBank/DDBJ databases">
        <title>Rubritalea halochordaticola NBRC 107102.</title>
        <authorList>
            <person name="Ichikawa N."/>
            <person name="Katano-Makiyama Y."/>
            <person name="Hidaka K."/>
        </authorList>
    </citation>
    <scope>NUCLEOTIDE SEQUENCE [LARGE SCALE GENOMIC DNA]</scope>
    <source>
        <strain evidence="2 3">NBRC 107102</strain>
    </source>
</reference>
<gene>
    <name evidence="2" type="ORF">Rhal01_03470</name>
</gene>
<sequence length="56" mass="6680">MIHTLATWADAIPDEAVWLGLLLLLGLALFSLSCLMRWMYRKIRHKQRRQDQKKDQ</sequence>
<organism evidence="2 3">
    <name type="scientific">Rubritalea halochordaticola</name>
    <dbReference type="NCBI Taxonomy" id="714537"/>
    <lineage>
        <taxon>Bacteria</taxon>
        <taxon>Pseudomonadati</taxon>
        <taxon>Verrucomicrobiota</taxon>
        <taxon>Verrucomicrobiia</taxon>
        <taxon>Verrucomicrobiales</taxon>
        <taxon>Rubritaleaceae</taxon>
        <taxon>Rubritalea</taxon>
    </lineage>
</organism>
<name>A0ABP9V3P3_9BACT</name>
<dbReference type="Proteomes" id="UP001424741">
    <property type="component" value="Unassembled WGS sequence"/>
</dbReference>
<evidence type="ECO:0000256" key="1">
    <source>
        <dbReference type="SAM" id="Phobius"/>
    </source>
</evidence>
<dbReference type="RefSeq" id="WP_346189806.1">
    <property type="nucleotide sequence ID" value="NZ_BAABRL010000013.1"/>
</dbReference>
<accession>A0ABP9V3P3</accession>
<keyword evidence="3" id="KW-1185">Reference proteome</keyword>
<protein>
    <submittedName>
        <fullName evidence="2">Uncharacterized protein</fullName>
    </submittedName>
</protein>
<evidence type="ECO:0000313" key="3">
    <source>
        <dbReference type="Proteomes" id="UP001424741"/>
    </source>
</evidence>
<keyword evidence="1" id="KW-0812">Transmembrane</keyword>
<evidence type="ECO:0000313" key="2">
    <source>
        <dbReference type="EMBL" id="GAA5497277.1"/>
    </source>
</evidence>
<keyword evidence="1" id="KW-0472">Membrane</keyword>
<dbReference type="EMBL" id="BAABRL010000013">
    <property type="protein sequence ID" value="GAA5497277.1"/>
    <property type="molecule type" value="Genomic_DNA"/>
</dbReference>
<feature type="transmembrane region" description="Helical" evidence="1">
    <location>
        <begin position="16"/>
        <end position="40"/>
    </location>
</feature>
<comment type="caution">
    <text evidence="2">The sequence shown here is derived from an EMBL/GenBank/DDBJ whole genome shotgun (WGS) entry which is preliminary data.</text>
</comment>
<proteinExistence type="predicted"/>